<reference evidence="8 9" key="1">
    <citation type="journal article" date="2016" name="Genome Biol. Evol.">
        <title>Divergent and convergent evolution of fungal pathogenicity.</title>
        <authorList>
            <person name="Shang Y."/>
            <person name="Xiao G."/>
            <person name="Zheng P."/>
            <person name="Cen K."/>
            <person name="Zhan S."/>
            <person name="Wang C."/>
        </authorList>
    </citation>
    <scope>NUCLEOTIDE SEQUENCE [LARGE SCALE GENOMIC DNA]</scope>
    <source>
        <strain evidence="8 9">RCEF 264</strain>
    </source>
</reference>
<comment type="catalytic activity">
    <reaction evidence="4">
        <text>a secondary aliphatic amine + O2 + H2O = a primary amine + an aldehyde + H2O2</text>
        <dbReference type="Rhea" id="RHEA:26414"/>
        <dbReference type="ChEBI" id="CHEBI:15377"/>
        <dbReference type="ChEBI" id="CHEBI:15379"/>
        <dbReference type="ChEBI" id="CHEBI:16240"/>
        <dbReference type="ChEBI" id="CHEBI:17478"/>
        <dbReference type="ChEBI" id="CHEBI:58855"/>
        <dbReference type="ChEBI" id="CHEBI:65296"/>
        <dbReference type="EC" id="1.4.3.4"/>
    </reaction>
</comment>
<dbReference type="InterPro" id="IPR035959">
    <property type="entry name" value="RutC-like_sf"/>
</dbReference>
<dbReference type="SUPFAM" id="SSF54373">
    <property type="entry name" value="FAD-linked reductases, C-terminal domain"/>
    <property type="match status" value="1"/>
</dbReference>
<proteinExistence type="inferred from homology"/>
<dbReference type="EC" id="1.4.3.-" evidence="6"/>
<dbReference type="InterPro" id="IPR036188">
    <property type="entry name" value="FAD/NAD-bd_sf"/>
</dbReference>
<protein>
    <recommendedName>
        <fullName evidence="6">Amine oxidase</fullName>
        <ecNumber evidence="6">1.4.3.-</ecNumber>
    </recommendedName>
</protein>
<dbReference type="SUPFAM" id="SSF55298">
    <property type="entry name" value="YjgF-like"/>
    <property type="match status" value="1"/>
</dbReference>
<evidence type="ECO:0000256" key="3">
    <source>
        <dbReference type="ARBA" id="ARBA00023002"/>
    </source>
</evidence>
<keyword evidence="6" id="KW-0274">FAD</keyword>
<dbReference type="Gene3D" id="3.50.50.60">
    <property type="entry name" value="FAD/NAD(P)-binding domain"/>
    <property type="match status" value="1"/>
</dbReference>
<keyword evidence="9" id="KW-1185">Reference proteome</keyword>
<comment type="cofactor">
    <cofactor evidence="1 6">
        <name>FAD</name>
        <dbReference type="ChEBI" id="CHEBI:57692"/>
    </cofactor>
</comment>
<dbReference type="InterPro" id="IPR050703">
    <property type="entry name" value="Flavin_MAO"/>
</dbReference>
<gene>
    <name evidence="8" type="ORF">SPI_05453</name>
</gene>
<dbReference type="InterPro" id="IPR001613">
    <property type="entry name" value="Flavin_amine_oxidase"/>
</dbReference>
<dbReference type="InterPro" id="IPR002937">
    <property type="entry name" value="Amino_oxidase"/>
</dbReference>
<dbReference type="AlphaFoldDB" id="A0A167T8J2"/>
<dbReference type="InterPro" id="IPR006175">
    <property type="entry name" value="YjgF/YER057c/UK114"/>
</dbReference>
<comment type="similarity">
    <text evidence="2 6">Belongs to the flavin monoamine oxidase family.</text>
</comment>
<keyword evidence="3 6" id="KW-0560">Oxidoreductase</keyword>
<feature type="binding site" evidence="5">
    <location>
        <position position="588"/>
    </location>
    <ligand>
        <name>FAD</name>
        <dbReference type="ChEBI" id="CHEBI:57692"/>
    </ligand>
</feature>
<evidence type="ECO:0000256" key="4">
    <source>
        <dbReference type="ARBA" id="ARBA00048448"/>
    </source>
</evidence>
<sequence length="627" mass="67746">MGAPKSVIKSLKPAQIASTGPFAHVTHTEGPASVIFTSGMVGQTADGSISDSYVEQIKQSLVNLKHCLEASGATVKDVLKLTYYIVNYDPNNRPHAALIFDWLEGHRPATALVPVPYLANPKFLFEIEAVAAVRNPALATPISLPQAGRVDDFDVIVVGAGLSGLQTAYDLQKAGLRTIVLEARDRVGGKTWTVPTANGKGSIDLGGAWINDTNQSKMWALAQKFGMDYIVQTTEGDCTLQDHGRFPFGELPPFETEEERQNFAKFRDLVEEKCQTIDIEKPWIGDGKYYDSMTFDEFAKKSGATGKTVEYANLWVRAMIGIDGTEISALYFLHYCRSGGGFKLMRSDAKHGGQHLRSKTGSQPYSEGLAALLTPGSVLLSTPVTGIRQAGKASIVTTANGLTLRSKKVVVSVPTPLYRDITFSPPLSGDKLKLVSSTRLGYFAKVILVYSAPWWTAAGLAGLAHSFNTTEDGKSPNGSGPITLIRDTSDPEAGVYALTCFTLANAGREWSKLPAAQRRSEVLAQVVQMYAGVDPELIYAPVEVFEMEWAKEEYSKGCPCPVTAPGILSTVGYTLREPFGNIHFVGTETSVVWKGYMEGAVRSGERGAAEVIEALGKEDKKAAQARL</sequence>
<evidence type="ECO:0000259" key="7">
    <source>
        <dbReference type="Pfam" id="PF01593"/>
    </source>
</evidence>
<comment type="caution">
    <text evidence="8">The sequence shown here is derived from an EMBL/GenBank/DDBJ whole genome shotgun (WGS) entry which is preliminary data.</text>
</comment>
<feature type="binding site" evidence="5">
    <location>
        <position position="384"/>
    </location>
    <ligand>
        <name>FAD</name>
        <dbReference type="ChEBI" id="CHEBI:57692"/>
    </ligand>
</feature>
<evidence type="ECO:0000256" key="2">
    <source>
        <dbReference type="ARBA" id="ARBA00005995"/>
    </source>
</evidence>
<dbReference type="Pfam" id="PF01593">
    <property type="entry name" value="Amino_oxidase"/>
    <property type="match status" value="1"/>
</dbReference>
<dbReference type="PANTHER" id="PTHR43563:SF14">
    <property type="entry name" value="AMINE OXIDASE"/>
    <property type="match status" value="1"/>
</dbReference>
<evidence type="ECO:0000313" key="9">
    <source>
        <dbReference type="Proteomes" id="UP000076874"/>
    </source>
</evidence>
<dbReference type="GO" id="GO:0097621">
    <property type="term" value="F:monoamine oxidase activity"/>
    <property type="evidence" value="ECO:0007669"/>
    <property type="project" value="UniProtKB-EC"/>
</dbReference>
<dbReference type="Gene3D" id="3.30.1330.40">
    <property type="entry name" value="RutC-like"/>
    <property type="match status" value="1"/>
</dbReference>
<dbReference type="STRING" id="1081102.A0A167T8J2"/>
<feature type="binding site" evidence="5">
    <location>
        <begin position="182"/>
        <end position="183"/>
    </location>
    <ligand>
        <name>FAD</name>
        <dbReference type="ChEBI" id="CHEBI:57692"/>
    </ligand>
</feature>
<evidence type="ECO:0000256" key="6">
    <source>
        <dbReference type="RuleBase" id="RU362067"/>
    </source>
</evidence>
<dbReference type="Gene3D" id="1.10.405.10">
    <property type="entry name" value="Guanine Nucleotide Dissociation Inhibitor, domain 1"/>
    <property type="match status" value="1"/>
</dbReference>
<dbReference type="SUPFAM" id="SSF51905">
    <property type="entry name" value="FAD/NAD(P)-binding domain"/>
    <property type="match status" value="1"/>
</dbReference>
<organism evidence="8 9">
    <name type="scientific">Niveomyces insectorum RCEF 264</name>
    <dbReference type="NCBI Taxonomy" id="1081102"/>
    <lineage>
        <taxon>Eukaryota</taxon>
        <taxon>Fungi</taxon>
        <taxon>Dikarya</taxon>
        <taxon>Ascomycota</taxon>
        <taxon>Pezizomycotina</taxon>
        <taxon>Sordariomycetes</taxon>
        <taxon>Hypocreomycetidae</taxon>
        <taxon>Hypocreales</taxon>
        <taxon>Cordycipitaceae</taxon>
        <taxon>Niveomyces</taxon>
    </lineage>
</organism>
<evidence type="ECO:0000256" key="1">
    <source>
        <dbReference type="ARBA" id="ARBA00001974"/>
    </source>
</evidence>
<dbReference type="CDD" id="cd00448">
    <property type="entry name" value="YjgF_YER057c_UK114_family"/>
    <property type="match status" value="1"/>
</dbReference>
<feature type="binding site" evidence="5">
    <location>
        <position position="163"/>
    </location>
    <ligand>
        <name>FAD</name>
        <dbReference type="ChEBI" id="CHEBI:57692"/>
    </ligand>
</feature>
<name>A0A167T8J2_9HYPO</name>
<accession>A0A167T8J2</accession>
<dbReference type="Proteomes" id="UP000076874">
    <property type="component" value="Unassembled WGS sequence"/>
</dbReference>
<dbReference type="Gene3D" id="3.90.660.10">
    <property type="match status" value="1"/>
</dbReference>
<dbReference type="EMBL" id="AZHD01000009">
    <property type="protein sequence ID" value="OAA60329.1"/>
    <property type="molecule type" value="Genomic_DNA"/>
</dbReference>
<keyword evidence="6" id="KW-0285">Flavoprotein</keyword>
<dbReference type="PRINTS" id="PR00757">
    <property type="entry name" value="AMINEOXDASEF"/>
</dbReference>
<dbReference type="Pfam" id="PF01042">
    <property type="entry name" value="Ribonuc_L-PSP"/>
    <property type="match status" value="1"/>
</dbReference>
<evidence type="ECO:0000256" key="5">
    <source>
        <dbReference type="PIRSR" id="PIRSR601613-1"/>
    </source>
</evidence>
<dbReference type="PANTHER" id="PTHR43563">
    <property type="entry name" value="AMINE OXIDASE"/>
    <property type="match status" value="1"/>
</dbReference>
<dbReference type="OrthoDB" id="5046242at2759"/>
<feature type="binding site" evidence="5">
    <location>
        <position position="501"/>
    </location>
    <ligand>
        <name>substrate</name>
    </ligand>
</feature>
<evidence type="ECO:0000313" key="8">
    <source>
        <dbReference type="EMBL" id="OAA60329.1"/>
    </source>
</evidence>
<feature type="domain" description="Amine oxidase" evidence="7">
    <location>
        <begin position="162"/>
        <end position="612"/>
    </location>
</feature>